<sequence>MKKDLLLFTTLFPYDAVTESVFVMSELEELCRCFRRVIIIPEISKGELRDLSSFTNVTVDTSRALSTDHRHPLGKLPSALHPSVLDQLAKSLPHIPANKIPAAWSMAINRHRIGSNLKDIIKRHSIDCDNAVFYTFWFDHITEAIALALPPDHGTLVSGAHRQDIYPTPGVLKIHRYRKLAFERMTKLFAVSKGGQEFLKDEFNGDPTSKVTLRTLGSKKPIRDAISRPGNSEDAVTFFSCSRVDDNKRVTLNLTLLIDLARNMPELRFRWIHAGDGPCMSMLRASIPAQLPSNLTIDLKGMLCNEEIHSIYRKEPIDWAMLMSRCEGLPIALCEALSYGIPVIGCDVPGIKEIVNDSTGILLSENPTSEEFIARIYPYLNGQKDQAPLRKSAFDEWKSKYDASTLRRLFAEYMSELPSKIMTEK</sequence>
<dbReference type="Pfam" id="PF00534">
    <property type="entry name" value="Glycos_transf_1"/>
    <property type="match status" value="1"/>
</dbReference>
<feature type="domain" description="Glycosyl transferase family 1" evidence="1">
    <location>
        <begin position="230"/>
        <end position="393"/>
    </location>
</feature>
<dbReference type="Gene3D" id="3.40.50.2000">
    <property type="entry name" value="Glycogen Phosphorylase B"/>
    <property type="match status" value="2"/>
</dbReference>
<keyword evidence="3" id="KW-1185">Reference proteome</keyword>
<gene>
    <name evidence="2" type="ORF">EZ315_02915</name>
</gene>
<dbReference type="GO" id="GO:0016757">
    <property type="term" value="F:glycosyltransferase activity"/>
    <property type="evidence" value="ECO:0007669"/>
    <property type="project" value="InterPro"/>
</dbReference>
<dbReference type="AlphaFoldDB" id="A0A4Z0V7D1"/>
<dbReference type="RefSeq" id="WP_135470470.1">
    <property type="nucleotide sequence ID" value="NZ_CASJDB010000025.1"/>
</dbReference>
<comment type="caution">
    <text evidence="2">The sequence shown here is derived from an EMBL/GenBank/DDBJ whole genome shotgun (WGS) entry which is preliminary data.</text>
</comment>
<proteinExistence type="predicted"/>
<accession>A0A4Z0V7D1</accession>
<keyword evidence="2" id="KW-0808">Transferase</keyword>
<dbReference type="SUPFAM" id="SSF53756">
    <property type="entry name" value="UDP-Glycosyltransferase/glycogen phosphorylase"/>
    <property type="match status" value="1"/>
</dbReference>
<reference evidence="2 3" key="1">
    <citation type="submission" date="2019-02" db="EMBL/GenBank/DDBJ databases">
        <title>Isolation and identification of novel species under the genus Muribaculum.</title>
        <authorList>
            <person name="Miyake S."/>
            <person name="Ding Y."/>
            <person name="Low A."/>
            <person name="Soh M."/>
            <person name="Seedorf H."/>
        </authorList>
    </citation>
    <scope>NUCLEOTIDE SEQUENCE [LARGE SCALE GENOMIC DNA]</scope>
    <source>
        <strain evidence="2 3">TLL-A3</strain>
    </source>
</reference>
<evidence type="ECO:0000259" key="1">
    <source>
        <dbReference type="Pfam" id="PF00534"/>
    </source>
</evidence>
<evidence type="ECO:0000313" key="3">
    <source>
        <dbReference type="Proteomes" id="UP000297635"/>
    </source>
</evidence>
<dbReference type="PANTHER" id="PTHR12526">
    <property type="entry name" value="GLYCOSYLTRANSFERASE"/>
    <property type="match status" value="1"/>
</dbReference>
<name>A0A4Z0V7D1_9BACT</name>
<dbReference type="EMBL" id="SJSA01000001">
    <property type="protein sequence ID" value="TGG39705.1"/>
    <property type="molecule type" value="Genomic_DNA"/>
</dbReference>
<dbReference type="Proteomes" id="UP000297635">
    <property type="component" value="Unassembled WGS sequence"/>
</dbReference>
<dbReference type="GeneID" id="82148727"/>
<evidence type="ECO:0000313" key="2">
    <source>
        <dbReference type="EMBL" id="TGG39705.1"/>
    </source>
</evidence>
<dbReference type="InterPro" id="IPR001296">
    <property type="entry name" value="Glyco_trans_1"/>
</dbReference>
<protein>
    <submittedName>
        <fullName evidence="2">Glycosyltransferase</fullName>
    </submittedName>
</protein>
<organism evidence="2 3">
    <name type="scientific">Duncaniella freteri</name>
    <dbReference type="NCBI Taxonomy" id="2530391"/>
    <lineage>
        <taxon>Bacteria</taxon>
        <taxon>Pseudomonadati</taxon>
        <taxon>Bacteroidota</taxon>
        <taxon>Bacteroidia</taxon>
        <taxon>Bacteroidales</taxon>
        <taxon>Muribaculaceae</taxon>
        <taxon>Duncaniella</taxon>
    </lineage>
</organism>